<evidence type="ECO:0000313" key="2">
    <source>
        <dbReference type="Proteomes" id="UP001155586"/>
    </source>
</evidence>
<organism evidence="1 2">
    <name type="scientific">Vibrio paucivorans</name>
    <dbReference type="NCBI Taxonomy" id="2829489"/>
    <lineage>
        <taxon>Bacteria</taxon>
        <taxon>Pseudomonadati</taxon>
        <taxon>Pseudomonadota</taxon>
        <taxon>Gammaproteobacteria</taxon>
        <taxon>Vibrionales</taxon>
        <taxon>Vibrionaceae</taxon>
        <taxon>Vibrio</taxon>
    </lineage>
</organism>
<dbReference type="Proteomes" id="UP001155586">
    <property type="component" value="Unassembled WGS sequence"/>
</dbReference>
<dbReference type="RefSeq" id="WP_265688547.1">
    <property type="nucleotide sequence ID" value="NZ_JAKRRX010000108.1"/>
</dbReference>
<dbReference type="AlphaFoldDB" id="A0A9X3HT50"/>
<accession>A0A9X3HT50</accession>
<evidence type="ECO:0000313" key="1">
    <source>
        <dbReference type="EMBL" id="MCW8335351.1"/>
    </source>
</evidence>
<gene>
    <name evidence="1" type="ORF">MD483_16150</name>
</gene>
<reference evidence="1" key="1">
    <citation type="submission" date="2022-02" db="EMBL/GenBank/DDBJ databases">
        <title>Vibrio sp. nov., a new bacterium isolated from Bohai sea, China.</title>
        <authorList>
            <person name="Yuan Y."/>
        </authorList>
    </citation>
    <scope>NUCLEOTIDE SEQUENCE</scope>
    <source>
        <strain evidence="1">DBSS07</strain>
    </source>
</reference>
<protein>
    <submittedName>
        <fullName evidence="1">Uncharacterized protein</fullName>
    </submittedName>
</protein>
<dbReference type="EMBL" id="JAKRRX010000108">
    <property type="protein sequence ID" value="MCW8335351.1"/>
    <property type="molecule type" value="Genomic_DNA"/>
</dbReference>
<comment type="caution">
    <text evidence="1">The sequence shown here is derived from an EMBL/GenBank/DDBJ whole genome shotgun (WGS) entry which is preliminary data.</text>
</comment>
<sequence length="117" mass="12591">MDEVHYMGLKIACLLVLSAIIPLPVSAEVLDNKGLHTVPSDATWKVAEIKRISCEVCTADMYIQSGSVNINGVWISGNFEFSMDDETNVVLGSDAVFALGDVVNSISIESIEESANQ</sequence>
<proteinExistence type="predicted"/>
<name>A0A9X3HT50_9VIBR</name>
<keyword evidence="2" id="KW-1185">Reference proteome</keyword>